<dbReference type="PANTHER" id="PTHR46599:SF3">
    <property type="entry name" value="PIGGYBAC TRANSPOSABLE ELEMENT-DERIVED PROTEIN 4"/>
    <property type="match status" value="1"/>
</dbReference>
<organism evidence="4">
    <name type="scientific">Camponotus floridanus</name>
    <name type="common">Florida carpenter ant</name>
    <dbReference type="NCBI Taxonomy" id="104421"/>
    <lineage>
        <taxon>Eukaryota</taxon>
        <taxon>Metazoa</taxon>
        <taxon>Ecdysozoa</taxon>
        <taxon>Arthropoda</taxon>
        <taxon>Hexapoda</taxon>
        <taxon>Insecta</taxon>
        <taxon>Pterygota</taxon>
        <taxon>Neoptera</taxon>
        <taxon>Endopterygota</taxon>
        <taxon>Hymenoptera</taxon>
        <taxon>Apocrita</taxon>
        <taxon>Aculeata</taxon>
        <taxon>Formicoidea</taxon>
        <taxon>Formicidae</taxon>
        <taxon>Formicinae</taxon>
        <taxon>Camponotus</taxon>
    </lineage>
</organism>
<dbReference type="AlphaFoldDB" id="E2AF83"/>
<dbReference type="Pfam" id="PF13843">
    <property type="entry name" value="DDE_Tnp_1_7"/>
    <property type="match status" value="1"/>
</dbReference>
<reference evidence="3 4" key="1">
    <citation type="journal article" date="2010" name="Science">
        <title>Genomic comparison of the ants Camponotus floridanus and Harpegnathos saltator.</title>
        <authorList>
            <person name="Bonasio R."/>
            <person name="Zhang G."/>
            <person name="Ye C."/>
            <person name="Mutti N.S."/>
            <person name="Fang X."/>
            <person name="Qin N."/>
            <person name="Donahue G."/>
            <person name="Yang P."/>
            <person name="Li Q."/>
            <person name="Li C."/>
            <person name="Zhang P."/>
            <person name="Huang Z."/>
            <person name="Berger S.L."/>
            <person name="Reinberg D."/>
            <person name="Wang J."/>
            <person name="Liebig J."/>
        </authorList>
    </citation>
    <scope>NUCLEOTIDE SEQUENCE [LARGE SCALE GENOMIC DNA]</scope>
    <source>
        <strain evidence="4">C129</strain>
    </source>
</reference>
<dbReference type="OrthoDB" id="8194810at2759"/>
<dbReference type="Proteomes" id="UP000000311">
    <property type="component" value="Unassembled WGS sequence"/>
</dbReference>
<evidence type="ECO:0000259" key="1">
    <source>
        <dbReference type="Pfam" id="PF13842"/>
    </source>
</evidence>
<keyword evidence="4" id="KW-1185">Reference proteome</keyword>
<dbReference type="OMA" id="SLFVDNW"/>
<dbReference type="InterPro" id="IPR032718">
    <property type="entry name" value="PGBD4_Znf_C"/>
</dbReference>
<dbReference type="PANTHER" id="PTHR46599">
    <property type="entry name" value="PIGGYBAC TRANSPOSABLE ELEMENT-DERIVED PROTEIN 4"/>
    <property type="match status" value="1"/>
</dbReference>
<dbReference type="EMBL" id="GL439060">
    <property type="protein sequence ID" value="EFN67906.1"/>
    <property type="molecule type" value="Genomic_DNA"/>
</dbReference>
<feature type="domain" description="PiggyBac transposable element-derived protein" evidence="2">
    <location>
        <begin position="1"/>
        <end position="196"/>
    </location>
</feature>
<protein>
    <submittedName>
        <fullName evidence="3">PiggyBac transposable element-derived protein 4</fullName>
    </submittedName>
</protein>
<dbReference type="InterPro" id="IPR029526">
    <property type="entry name" value="PGBD"/>
</dbReference>
<name>E2AF83_CAMFO</name>
<gene>
    <name evidence="3" type="ORF">EAG_07066</name>
</gene>
<dbReference type="Pfam" id="PF13842">
    <property type="entry name" value="zf-Tnp_2"/>
    <property type="match status" value="1"/>
</dbReference>
<dbReference type="InParanoid" id="E2AF83"/>
<evidence type="ECO:0000259" key="2">
    <source>
        <dbReference type="Pfam" id="PF13843"/>
    </source>
</evidence>
<evidence type="ECO:0000313" key="4">
    <source>
        <dbReference type="Proteomes" id="UP000000311"/>
    </source>
</evidence>
<evidence type="ECO:0000313" key="3">
    <source>
        <dbReference type="EMBL" id="EFN67906.1"/>
    </source>
</evidence>
<dbReference type="STRING" id="104421.E2AF83"/>
<accession>E2AF83</accession>
<sequence>FGIKFFELVDCDTGFILGFIIYTGADTDYQKFDLGITGDIVAHFLQPYFQKGHVIYIDNWYTSRILAEFLHDRDTGMCGTVKANRKGMPKLDNKLERGEVQVAHNNVWMAMKWEDKRSVRMLTTVHEVGFCATGKKSYKTKEDIIKPTCIQDYNKNMGGVDNVDRQLSITETVRKTMKWYRKLFFHLVDLCLCNAHSLYKKTNQEYTSFPSFRLQVARSLLKLESTEIIQRNEITASRLTRHFPRKGTKRRCNLCSLRKTQSRTNYMCSNCDIPLCVTPCFEEYHTK</sequence>
<feature type="domain" description="PiggyBac transposable element-derived protein 4 C-terminal zinc-finger" evidence="1">
    <location>
        <begin position="245"/>
        <end position="285"/>
    </location>
</feature>
<dbReference type="FunCoup" id="E2AF83">
    <property type="interactions" value="50"/>
</dbReference>
<feature type="non-terminal residue" evidence="3">
    <location>
        <position position="287"/>
    </location>
</feature>
<feature type="non-terminal residue" evidence="3">
    <location>
        <position position="1"/>
    </location>
</feature>
<proteinExistence type="predicted"/>